<feature type="non-terminal residue" evidence="1">
    <location>
        <position position="74"/>
    </location>
</feature>
<evidence type="ECO:0000313" key="1">
    <source>
        <dbReference type="EMBL" id="GMT22640.1"/>
    </source>
</evidence>
<dbReference type="Proteomes" id="UP001432322">
    <property type="component" value="Unassembled WGS sequence"/>
</dbReference>
<gene>
    <name evidence="1" type="ORF">PFISCL1PPCAC_13937</name>
</gene>
<keyword evidence="2" id="KW-1185">Reference proteome</keyword>
<dbReference type="EMBL" id="BTSY01000004">
    <property type="protein sequence ID" value="GMT22640.1"/>
    <property type="molecule type" value="Genomic_DNA"/>
</dbReference>
<dbReference type="AlphaFoldDB" id="A0AAV5VT10"/>
<sequence>HDLAESASSRLPTRPTRLHCCRRTMGMRLGRRERRMGRRMGWWRRLGRWRVRLLWWRLRRLRRLRERRMGRRMG</sequence>
<feature type="non-terminal residue" evidence="1">
    <location>
        <position position="1"/>
    </location>
</feature>
<comment type="caution">
    <text evidence="1">The sequence shown here is derived from an EMBL/GenBank/DDBJ whole genome shotgun (WGS) entry which is preliminary data.</text>
</comment>
<protein>
    <submittedName>
        <fullName evidence="1">Uncharacterized protein</fullName>
    </submittedName>
</protein>
<reference evidence="1" key="1">
    <citation type="submission" date="2023-10" db="EMBL/GenBank/DDBJ databases">
        <title>Genome assembly of Pristionchus species.</title>
        <authorList>
            <person name="Yoshida K."/>
            <person name="Sommer R.J."/>
        </authorList>
    </citation>
    <scope>NUCLEOTIDE SEQUENCE</scope>
    <source>
        <strain evidence="1">RS5133</strain>
    </source>
</reference>
<name>A0AAV5VT10_9BILA</name>
<evidence type="ECO:0000313" key="2">
    <source>
        <dbReference type="Proteomes" id="UP001432322"/>
    </source>
</evidence>
<organism evidence="1 2">
    <name type="scientific">Pristionchus fissidentatus</name>
    <dbReference type="NCBI Taxonomy" id="1538716"/>
    <lineage>
        <taxon>Eukaryota</taxon>
        <taxon>Metazoa</taxon>
        <taxon>Ecdysozoa</taxon>
        <taxon>Nematoda</taxon>
        <taxon>Chromadorea</taxon>
        <taxon>Rhabditida</taxon>
        <taxon>Rhabditina</taxon>
        <taxon>Diplogasteromorpha</taxon>
        <taxon>Diplogasteroidea</taxon>
        <taxon>Neodiplogasteridae</taxon>
        <taxon>Pristionchus</taxon>
    </lineage>
</organism>
<accession>A0AAV5VT10</accession>
<proteinExistence type="predicted"/>